<dbReference type="RefSeq" id="WP_166204279.1">
    <property type="nucleotide sequence ID" value="NZ_CP088285.1"/>
</dbReference>
<evidence type="ECO:0000313" key="1">
    <source>
        <dbReference type="EMBL" id="NVI44847.1"/>
    </source>
</evidence>
<accession>A0A974A1Q6</accession>
<protein>
    <submittedName>
        <fullName evidence="1">Uncharacterized protein</fullName>
    </submittedName>
</protein>
<sequence>MIDLCRLAHLFALMAQAPRALSRPGRSAACNDALLNRDPQVHSTKTMGPASTVHRCAMHRARDKRGRHD</sequence>
<organism evidence="1">
    <name type="scientific">Bradyrhizobium septentrionale</name>
    <dbReference type="NCBI Taxonomy" id="1404411"/>
    <lineage>
        <taxon>Bacteria</taxon>
        <taxon>Pseudomonadati</taxon>
        <taxon>Pseudomonadota</taxon>
        <taxon>Alphaproteobacteria</taxon>
        <taxon>Hyphomicrobiales</taxon>
        <taxon>Nitrobacteraceae</taxon>
        <taxon>Bradyrhizobium</taxon>
    </lineage>
</organism>
<dbReference type="EMBL" id="JAAOLE020000001">
    <property type="protein sequence ID" value="NVI44847.1"/>
    <property type="molecule type" value="Genomic_DNA"/>
</dbReference>
<comment type="caution">
    <text evidence="1">The sequence shown here is derived from an EMBL/GenBank/DDBJ whole genome shotgun (WGS) entry which is preliminary data.</text>
</comment>
<reference evidence="1" key="1">
    <citation type="submission" date="2020-06" db="EMBL/GenBank/DDBJ databases">
        <title>Whole Genome Sequence of Bradyrhizobium sp. Strain 1S1.</title>
        <authorList>
            <person name="Bromfield E.S.P."/>
            <person name="Cloutier S."/>
        </authorList>
    </citation>
    <scope>NUCLEOTIDE SEQUENCE [LARGE SCALE GENOMIC DNA]</scope>
    <source>
        <strain evidence="1">1S1</strain>
    </source>
</reference>
<name>A0A974A1Q6_9BRAD</name>
<dbReference type="AlphaFoldDB" id="A0A974A1Q6"/>
<gene>
    <name evidence="1" type="ORF">HAP48_018210</name>
</gene>
<proteinExistence type="predicted"/>